<dbReference type="OrthoDB" id="74324at2"/>
<dbReference type="Proteomes" id="UP000186607">
    <property type="component" value="Unassembled WGS sequence"/>
</dbReference>
<name>A0A1U7P4M1_9DEIO</name>
<feature type="transmembrane region" description="Helical" evidence="1">
    <location>
        <begin position="48"/>
        <end position="68"/>
    </location>
</feature>
<gene>
    <name evidence="2" type="ORF">BOO71_0000391</name>
</gene>
<comment type="caution">
    <text evidence="2">The sequence shown here is derived from an EMBL/GenBank/DDBJ whole genome shotgun (WGS) entry which is preliminary data.</text>
</comment>
<dbReference type="EMBL" id="MSTI01000007">
    <property type="protein sequence ID" value="OLV20121.1"/>
    <property type="molecule type" value="Genomic_DNA"/>
</dbReference>
<feature type="transmembrane region" description="Helical" evidence="1">
    <location>
        <begin position="12"/>
        <end position="36"/>
    </location>
</feature>
<dbReference type="RefSeq" id="WP_075830078.1">
    <property type="nucleotide sequence ID" value="NZ_MSTI01000007.1"/>
</dbReference>
<keyword evidence="3" id="KW-1185">Reference proteome</keyword>
<protein>
    <submittedName>
        <fullName evidence="2">Uncharacterized protein</fullName>
    </submittedName>
</protein>
<organism evidence="2 3">
    <name type="scientific">Deinococcus marmoris</name>
    <dbReference type="NCBI Taxonomy" id="249408"/>
    <lineage>
        <taxon>Bacteria</taxon>
        <taxon>Thermotogati</taxon>
        <taxon>Deinococcota</taxon>
        <taxon>Deinococci</taxon>
        <taxon>Deinococcales</taxon>
        <taxon>Deinococcaceae</taxon>
        <taxon>Deinococcus</taxon>
    </lineage>
</organism>
<evidence type="ECO:0000313" key="2">
    <source>
        <dbReference type="EMBL" id="OLV20121.1"/>
    </source>
</evidence>
<keyword evidence="1" id="KW-0812">Transmembrane</keyword>
<feature type="transmembrane region" description="Helical" evidence="1">
    <location>
        <begin position="114"/>
        <end position="137"/>
    </location>
</feature>
<evidence type="ECO:0000313" key="3">
    <source>
        <dbReference type="Proteomes" id="UP000186607"/>
    </source>
</evidence>
<keyword evidence="1" id="KW-0472">Membrane</keyword>
<feature type="transmembrane region" description="Helical" evidence="1">
    <location>
        <begin position="88"/>
        <end position="108"/>
    </location>
</feature>
<reference evidence="2 3" key="1">
    <citation type="submission" date="2017-01" db="EMBL/GenBank/DDBJ databases">
        <title>Genome Analysis of Deinococcus marmoris KOPRI26562.</title>
        <authorList>
            <person name="Kim J.H."/>
            <person name="Oh H.-M."/>
        </authorList>
    </citation>
    <scope>NUCLEOTIDE SEQUENCE [LARGE SCALE GENOMIC DNA]</scope>
    <source>
        <strain evidence="2 3">KOPRI26562</strain>
    </source>
</reference>
<sequence>MLKRIVEQVINILLLLRAYALWVLALALLAGGYAFAQGSDILPTIDPMSWGTSPFKFGGFILLAIAAIKRASEQQQFKKYGQITGNPWVWRGLALLLGIGGAFGLSIANYGAELVLFGLVSPWTTVLFGVASALVAMGGRDLLKQALGWIGAPNLPGAPVDMTPPATTDPAPPSGFENLLPAGFTPDAVPAQALPFFGGAIGSAVVEATLGSLLEGVLNQLHLPATADNIAHLALKLIKVFPDLADGDFHLNWRNRADILDATQELLAAGGLK</sequence>
<evidence type="ECO:0000256" key="1">
    <source>
        <dbReference type="SAM" id="Phobius"/>
    </source>
</evidence>
<proteinExistence type="predicted"/>
<keyword evidence="1" id="KW-1133">Transmembrane helix</keyword>
<dbReference type="STRING" id="249408.BOO71_0000391"/>
<dbReference type="AlphaFoldDB" id="A0A1U7P4M1"/>
<accession>A0A1U7P4M1</accession>